<evidence type="ECO:0000313" key="2">
    <source>
        <dbReference type="RefSeq" id="XP_006825464.1"/>
    </source>
</evidence>
<gene>
    <name evidence="2" type="primary">LOC102810299</name>
</gene>
<dbReference type="GeneID" id="102810299"/>
<accession>A0ABM0MZM3</accession>
<dbReference type="RefSeq" id="XP_006825464.1">
    <property type="nucleotide sequence ID" value="XM_006825401.1"/>
</dbReference>
<name>A0ABM0MZM3_SACKO</name>
<sequence length="166" mass="18990">MEALPYFVYSYKHNEVIHPKTKYSSLDENLVSLYRRECLLQLNDQCAQAFEADDQSEADFSLKTVEDYVVPCLGILSNSEHPEDSAAAEDIRDRWYSLLGQEINASLQEKFQDFLPKLIDVSADVCTLKMPPLSRLRKSHDLAERYAEMMELVISSGLFSTNNLKS</sequence>
<keyword evidence="1" id="KW-1185">Reference proteome</keyword>
<reference evidence="2" key="1">
    <citation type="submission" date="2025-08" db="UniProtKB">
        <authorList>
            <consortium name="RefSeq"/>
        </authorList>
    </citation>
    <scope>IDENTIFICATION</scope>
    <source>
        <tissue evidence="2">Testes</tissue>
    </source>
</reference>
<protein>
    <submittedName>
        <fullName evidence="2">Ubiquitin carboxyl-terminal hydrolase 25-like</fullName>
    </submittedName>
</protein>
<evidence type="ECO:0000313" key="1">
    <source>
        <dbReference type="Proteomes" id="UP000694865"/>
    </source>
</evidence>
<dbReference type="Proteomes" id="UP000694865">
    <property type="component" value="Unplaced"/>
</dbReference>
<proteinExistence type="predicted"/>
<organism evidence="1 2">
    <name type="scientific">Saccoglossus kowalevskii</name>
    <name type="common">Acorn worm</name>
    <dbReference type="NCBI Taxonomy" id="10224"/>
    <lineage>
        <taxon>Eukaryota</taxon>
        <taxon>Metazoa</taxon>
        <taxon>Hemichordata</taxon>
        <taxon>Enteropneusta</taxon>
        <taxon>Harrimaniidae</taxon>
        <taxon>Saccoglossus</taxon>
    </lineage>
</organism>